<dbReference type="InterPro" id="IPR000683">
    <property type="entry name" value="Gfo/Idh/MocA-like_OxRdtase_N"/>
</dbReference>
<dbReference type="GO" id="GO:0000166">
    <property type="term" value="F:nucleotide binding"/>
    <property type="evidence" value="ECO:0007669"/>
    <property type="project" value="InterPro"/>
</dbReference>
<dbReference type="InterPro" id="IPR055170">
    <property type="entry name" value="GFO_IDH_MocA-like_dom"/>
</dbReference>
<gene>
    <name evidence="4" type="ORF">C5O19_19640</name>
</gene>
<protein>
    <submittedName>
        <fullName evidence="4">Dehydrogenase</fullName>
    </submittedName>
</protein>
<dbReference type="Pfam" id="PF22725">
    <property type="entry name" value="GFO_IDH_MocA_C3"/>
    <property type="match status" value="1"/>
</dbReference>
<dbReference type="GO" id="GO:0016491">
    <property type="term" value="F:oxidoreductase activity"/>
    <property type="evidence" value="ECO:0007669"/>
    <property type="project" value="UniProtKB-KW"/>
</dbReference>
<dbReference type="Proteomes" id="UP000239590">
    <property type="component" value="Unassembled WGS sequence"/>
</dbReference>
<reference evidence="5" key="1">
    <citation type="submission" date="2018-02" db="EMBL/GenBank/DDBJ databases">
        <title>Genome sequencing of Solimonas sp. HR-BB.</title>
        <authorList>
            <person name="Lee Y."/>
            <person name="Jeon C.O."/>
        </authorList>
    </citation>
    <scope>NUCLEOTIDE SEQUENCE [LARGE SCALE GENOMIC DNA]</scope>
    <source>
        <strain evidence="5">HR-U</strain>
    </source>
</reference>
<dbReference type="Gene3D" id="3.30.360.10">
    <property type="entry name" value="Dihydrodipicolinate Reductase, domain 2"/>
    <property type="match status" value="1"/>
</dbReference>
<dbReference type="SUPFAM" id="SSF55347">
    <property type="entry name" value="Glyceraldehyde-3-phosphate dehydrogenase-like, C-terminal domain"/>
    <property type="match status" value="1"/>
</dbReference>
<dbReference type="EMBL" id="PTRA01000004">
    <property type="protein sequence ID" value="PQA55626.1"/>
    <property type="molecule type" value="Genomic_DNA"/>
</dbReference>
<evidence type="ECO:0000313" key="5">
    <source>
        <dbReference type="Proteomes" id="UP000239590"/>
    </source>
</evidence>
<dbReference type="RefSeq" id="WP_104715087.1">
    <property type="nucleotide sequence ID" value="NZ_PTRA01000004.1"/>
</dbReference>
<dbReference type="Gene3D" id="3.40.50.720">
    <property type="entry name" value="NAD(P)-binding Rossmann-like Domain"/>
    <property type="match status" value="1"/>
</dbReference>
<dbReference type="SUPFAM" id="SSF51735">
    <property type="entry name" value="NAD(P)-binding Rossmann-fold domains"/>
    <property type="match status" value="1"/>
</dbReference>
<feature type="domain" description="Gfo/Idh/MocA-like oxidoreductase N-terminal" evidence="2">
    <location>
        <begin position="5"/>
        <end position="130"/>
    </location>
</feature>
<evidence type="ECO:0000256" key="1">
    <source>
        <dbReference type="ARBA" id="ARBA00023002"/>
    </source>
</evidence>
<keyword evidence="5" id="KW-1185">Reference proteome</keyword>
<feature type="domain" description="GFO/IDH/MocA-like oxidoreductase" evidence="3">
    <location>
        <begin position="140"/>
        <end position="286"/>
    </location>
</feature>
<dbReference type="Pfam" id="PF01408">
    <property type="entry name" value="GFO_IDH_MocA"/>
    <property type="match status" value="1"/>
</dbReference>
<dbReference type="AlphaFoldDB" id="A0A2S7II39"/>
<sequence>MEKQLNVGIVGTKFMGKAHSNAWKKAPLFFDVSAQPILKVACGRHEASLKEFAQQWGWQETETDWKKLVARPDIDIIDIALPQQLHYEVALAAAKEGKHIFCEKPLAMNSQQAEEMLKVCEDHKVVHYLNHNYRRTPAVALAKRMIDEGKIGRIFHWRCAYQQDWIVDPSFPLTWQLRKETAQAGPQWDLNSHAVDLAHFLIGDIATVSALTTNFIKERPLADESTSGNLKAESKGDAKGEVTVEDAALMLVQFANGAIGSFEATRFATGKKNGLTFEIYGSKGSLLFDLERMNELQYYSREDAEGYQGFRTILATDGSHPYMQHWWPAGHIIGYEHAFVHAVVDFIDAIETKQTITPNFSDGLKILRVLEAGLTSAERHQQVIIS</sequence>
<evidence type="ECO:0000259" key="3">
    <source>
        <dbReference type="Pfam" id="PF22725"/>
    </source>
</evidence>
<dbReference type="InterPro" id="IPR050463">
    <property type="entry name" value="Gfo/Idh/MocA_oxidrdct_glycsds"/>
</dbReference>
<proteinExistence type="predicted"/>
<dbReference type="PANTHER" id="PTHR43818">
    <property type="entry name" value="BCDNA.GH03377"/>
    <property type="match status" value="1"/>
</dbReference>
<accession>A0A2S7II39</accession>
<dbReference type="InterPro" id="IPR036291">
    <property type="entry name" value="NAD(P)-bd_dom_sf"/>
</dbReference>
<organism evidence="4 5">
    <name type="scientific">Siphonobacter curvatus</name>
    <dbReference type="NCBI Taxonomy" id="2094562"/>
    <lineage>
        <taxon>Bacteria</taxon>
        <taxon>Pseudomonadati</taxon>
        <taxon>Bacteroidota</taxon>
        <taxon>Cytophagia</taxon>
        <taxon>Cytophagales</taxon>
        <taxon>Cytophagaceae</taxon>
        <taxon>Siphonobacter</taxon>
    </lineage>
</organism>
<dbReference type="OrthoDB" id="9815825at2"/>
<dbReference type="PANTHER" id="PTHR43818:SF11">
    <property type="entry name" value="BCDNA.GH03377"/>
    <property type="match status" value="1"/>
</dbReference>
<evidence type="ECO:0000259" key="2">
    <source>
        <dbReference type="Pfam" id="PF01408"/>
    </source>
</evidence>
<comment type="caution">
    <text evidence="4">The sequence shown here is derived from an EMBL/GenBank/DDBJ whole genome shotgun (WGS) entry which is preliminary data.</text>
</comment>
<evidence type="ECO:0000313" key="4">
    <source>
        <dbReference type="EMBL" id="PQA55626.1"/>
    </source>
</evidence>
<keyword evidence="1" id="KW-0560">Oxidoreductase</keyword>
<name>A0A2S7II39_9BACT</name>